<evidence type="ECO:0000256" key="13">
    <source>
        <dbReference type="ARBA" id="ARBA00023204"/>
    </source>
</evidence>
<keyword evidence="7" id="KW-0004">4Fe-4S</keyword>
<accession>A0A7V2F6C6</accession>
<feature type="domain" description="Nudix hydrolase" evidence="15">
    <location>
        <begin position="249"/>
        <end position="376"/>
    </location>
</feature>
<dbReference type="NCBIfam" id="TIGR01084">
    <property type="entry name" value="mutY"/>
    <property type="match status" value="1"/>
</dbReference>
<evidence type="ECO:0000256" key="11">
    <source>
        <dbReference type="ARBA" id="ARBA00023004"/>
    </source>
</evidence>
<dbReference type="PROSITE" id="PS51462">
    <property type="entry name" value="NUDIX"/>
    <property type="match status" value="1"/>
</dbReference>
<dbReference type="FunFam" id="1.10.340.30:FF:000002">
    <property type="entry name" value="Adenine DNA glycosylase"/>
    <property type="match status" value="1"/>
</dbReference>
<dbReference type="Pfam" id="PF00730">
    <property type="entry name" value="HhH-GPD"/>
    <property type="match status" value="1"/>
</dbReference>
<dbReference type="Gene3D" id="1.10.1670.10">
    <property type="entry name" value="Helix-hairpin-Helix base-excision DNA repair enzymes (C-terminal)"/>
    <property type="match status" value="1"/>
</dbReference>
<evidence type="ECO:0000256" key="6">
    <source>
        <dbReference type="ARBA" id="ARBA00022023"/>
    </source>
</evidence>
<evidence type="ECO:0000256" key="3">
    <source>
        <dbReference type="ARBA" id="ARBA00002933"/>
    </source>
</evidence>
<reference evidence="16" key="1">
    <citation type="journal article" date="2020" name="mSystems">
        <title>Genome- and Community-Level Interaction Insights into Carbon Utilization and Element Cycling Functions of Hydrothermarchaeota in Hydrothermal Sediment.</title>
        <authorList>
            <person name="Zhou Z."/>
            <person name="Liu Y."/>
            <person name="Xu W."/>
            <person name="Pan J."/>
            <person name="Luo Z.H."/>
            <person name="Li M."/>
        </authorList>
    </citation>
    <scope>NUCLEOTIDE SEQUENCE [LARGE SCALE GENOMIC DNA]</scope>
    <source>
        <strain evidence="16">SpSt-143</strain>
    </source>
</reference>
<dbReference type="Gene3D" id="3.90.79.10">
    <property type="entry name" value="Nucleoside Triphosphate Pyrophosphohydrolase"/>
    <property type="match status" value="1"/>
</dbReference>
<comment type="caution">
    <text evidence="16">The sequence shown here is derived from an EMBL/GenBank/DDBJ whole genome shotgun (WGS) entry which is preliminary data.</text>
</comment>
<evidence type="ECO:0000256" key="8">
    <source>
        <dbReference type="ARBA" id="ARBA00022723"/>
    </source>
</evidence>
<comment type="similarity">
    <text evidence="4">Belongs to the Nth/MutY family.</text>
</comment>
<keyword evidence="14" id="KW-0326">Glycosidase</keyword>
<dbReference type="GO" id="GO:0032357">
    <property type="term" value="F:oxidized purine DNA binding"/>
    <property type="evidence" value="ECO:0007669"/>
    <property type="project" value="TreeGrafter"/>
</dbReference>
<dbReference type="InterPro" id="IPR020084">
    <property type="entry name" value="NUDIX_hydrolase_CS"/>
</dbReference>
<dbReference type="InterPro" id="IPR015797">
    <property type="entry name" value="NUDIX_hydrolase-like_dom_sf"/>
</dbReference>
<dbReference type="InterPro" id="IPR023170">
    <property type="entry name" value="HhH_base_excis_C"/>
</dbReference>
<dbReference type="CDD" id="cd00056">
    <property type="entry name" value="ENDO3c"/>
    <property type="match status" value="1"/>
</dbReference>
<dbReference type="SUPFAM" id="SSF55811">
    <property type="entry name" value="Nudix"/>
    <property type="match status" value="1"/>
</dbReference>
<dbReference type="GO" id="GO:0046872">
    <property type="term" value="F:metal ion binding"/>
    <property type="evidence" value="ECO:0007669"/>
    <property type="project" value="UniProtKB-KW"/>
</dbReference>
<evidence type="ECO:0000256" key="12">
    <source>
        <dbReference type="ARBA" id="ARBA00023014"/>
    </source>
</evidence>
<dbReference type="InterPro" id="IPR004036">
    <property type="entry name" value="Endonuclease-III-like_CS2"/>
</dbReference>
<evidence type="ECO:0000256" key="5">
    <source>
        <dbReference type="ARBA" id="ARBA00012045"/>
    </source>
</evidence>
<evidence type="ECO:0000256" key="10">
    <source>
        <dbReference type="ARBA" id="ARBA00022801"/>
    </source>
</evidence>
<comment type="function">
    <text evidence="3">Adenine glycosylase active on G-A mispairs. MutY also corrects error-prone DNA synthesis past GO lesions which are due to the oxidatively damaged form of guanine: 7,8-dihydro-8-oxoguanine (8-oxo-dGTP).</text>
</comment>
<comment type="cofactor">
    <cofactor evidence="2">
        <name>[4Fe-4S] cluster</name>
        <dbReference type="ChEBI" id="CHEBI:49883"/>
    </cofactor>
</comment>
<evidence type="ECO:0000259" key="15">
    <source>
        <dbReference type="PROSITE" id="PS51462"/>
    </source>
</evidence>
<evidence type="ECO:0000256" key="9">
    <source>
        <dbReference type="ARBA" id="ARBA00022763"/>
    </source>
</evidence>
<dbReference type="PANTHER" id="PTHR42944:SF1">
    <property type="entry name" value="ADENINE DNA GLYCOSYLASE"/>
    <property type="match status" value="1"/>
</dbReference>
<dbReference type="SMART" id="SM00478">
    <property type="entry name" value="ENDO3c"/>
    <property type="match status" value="1"/>
</dbReference>
<organism evidence="16">
    <name type="scientific">Rhodothermus marinus</name>
    <name type="common">Rhodothermus obamensis</name>
    <dbReference type="NCBI Taxonomy" id="29549"/>
    <lineage>
        <taxon>Bacteria</taxon>
        <taxon>Pseudomonadati</taxon>
        <taxon>Rhodothermota</taxon>
        <taxon>Rhodothermia</taxon>
        <taxon>Rhodothermales</taxon>
        <taxon>Rhodothermaceae</taxon>
        <taxon>Rhodothermus</taxon>
    </lineage>
</organism>
<dbReference type="InterPro" id="IPR003265">
    <property type="entry name" value="HhH-GPD_domain"/>
</dbReference>
<dbReference type="GO" id="GO:0035485">
    <property type="term" value="F:adenine/guanine mispair binding"/>
    <property type="evidence" value="ECO:0007669"/>
    <property type="project" value="TreeGrafter"/>
</dbReference>
<gene>
    <name evidence="16" type="primary">mutY</name>
    <name evidence="16" type="ORF">ENO59_05535</name>
</gene>
<dbReference type="GO" id="GO:0000701">
    <property type="term" value="F:purine-specific mismatch base pair DNA N-glycosylase activity"/>
    <property type="evidence" value="ECO:0007669"/>
    <property type="project" value="UniProtKB-EC"/>
</dbReference>
<proteinExistence type="inferred from homology"/>
<dbReference type="InterPro" id="IPR000445">
    <property type="entry name" value="HhH_motif"/>
</dbReference>
<protein>
    <recommendedName>
        <fullName evidence="6">Adenine DNA glycosylase</fullName>
        <ecNumber evidence="5">3.2.2.31</ecNumber>
    </recommendedName>
</protein>
<dbReference type="InterPro" id="IPR011257">
    <property type="entry name" value="DNA_glycosylase"/>
</dbReference>
<keyword evidence="13" id="KW-0234">DNA repair</keyword>
<evidence type="ECO:0000256" key="1">
    <source>
        <dbReference type="ARBA" id="ARBA00000843"/>
    </source>
</evidence>
<dbReference type="InterPro" id="IPR044298">
    <property type="entry name" value="MIG/MutY"/>
</dbReference>
<dbReference type="InterPro" id="IPR005760">
    <property type="entry name" value="A/G_AdeGlyc_MutY"/>
</dbReference>
<dbReference type="PROSITE" id="PS00893">
    <property type="entry name" value="NUDIX_BOX"/>
    <property type="match status" value="1"/>
</dbReference>
<keyword evidence="11" id="KW-0408">Iron</keyword>
<evidence type="ECO:0000256" key="14">
    <source>
        <dbReference type="ARBA" id="ARBA00023295"/>
    </source>
</evidence>
<keyword evidence="9" id="KW-0227">DNA damage</keyword>
<dbReference type="PANTHER" id="PTHR42944">
    <property type="entry name" value="ADENINE DNA GLYCOSYLASE"/>
    <property type="match status" value="1"/>
</dbReference>
<dbReference type="Pfam" id="PF14815">
    <property type="entry name" value="NUDIX_4"/>
    <property type="match status" value="1"/>
</dbReference>
<dbReference type="CDD" id="cd03425">
    <property type="entry name" value="NUDIX_MutT_NudA_like"/>
    <property type="match status" value="1"/>
</dbReference>
<dbReference type="InterPro" id="IPR000086">
    <property type="entry name" value="NUDIX_hydrolase_dom"/>
</dbReference>
<dbReference type="EMBL" id="DSGB01000004">
    <property type="protein sequence ID" value="HER95962.1"/>
    <property type="molecule type" value="Genomic_DNA"/>
</dbReference>
<evidence type="ECO:0000256" key="2">
    <source>
        <dbReference type="ARBA" id="ARBA00001966"/>
    </source>
</evidence>
<dbReference type="GO" id="GO:0034039">
    <property type="term" value="F:8-oxo-7,8-dihydroguanine DNA N-glycosylase activity"/>
    <property type="evidence" value="ECO:0007669"/>
    <property type="project" value="TreeGrafter"/>
</dbReference>
<dbReference type="GO" id="GO:0006284">
    <property type="term" value="P:base-excision repair"/>
    <property type="evidence" value="ECO:0007669"/>
    <property type="project" value="InterPro"/>
</dbReference>
<comment type="catalytic activity">
    <reaction evidence="1">
        <text>Hydrolyzes free adenine bases from 7,8-dihydro-8-oxoguanine:adenine mismatched double-stranded DNA, leaving an apurinic site.</text>
        <dbReference type="EC" id="3.2.2.31"/>
    </reaction>
</comment>
<keyword evidence="10" id="KW-0378">Hydrolase</keyword>
<evidence type="ECO:0000256" key="7">
    <source>
        <dbReference type="ARBA" id="ARBA00022485"/>
    </source>
</evidence>
<evidence type="ECO:0000313" key="16">
    <source>
        <dbReference type="EMBL" id="HER95962.1"/>
    </source>
</evidence>
<dbReference type="AlphaFoldDB" id="A0A7V2F6C6"/>
<keyword evidence="8" id="KW-0479">Metal-binding</keyword>
<dbReference type="Gene3D" id="1.10.340.30">
    <property type="entry name" value="Hypothetical protein, domain 2"/>
    <property type="match status" value="1"/>
</dbReference>
<dbReference type="InterPro" id="IPR029119">
    <property type="entry name" value="MutY_C"/>
</dbReference>
<dbReference type="EC" id="3.2.2.31" evidence="5"/>
<dbReference type="GO" id="GO:0051539">
    <property type="term" value="F:4 iron, 4 sulfur cluster binding"/>
    <property type="evidence" value="ECO:0007669"/>
    <property type="project" value="UniProtKB-KW"/>
</dbReference>
<keyword evidence="12" id="KW-0411">Iron-sulfur</keyword>
<sequence length="384" mass="43481">MAKAQASPSPTASDRLLDRLTPAHRQTFRQLVAWYKARARDLPWRRTRNPYYIWVAEVMLQQTRVDQVLPYYRRFVQAFPTLEALAAAPLDEVLRCWEGLGYYARARNLHRAAQVLVAHHQGKLPQTYEALRRLPGIGPYTAAAVASIAFGEPRAVLDGNVVRVLTRVLAVAHNARAETTRLQLQEVADALVATEDPGTFNQALMELGATVCLPKRPDCPACPLRSCCQAFALGMPTAFPVQPPRMPVPHYEVAIGLLQNAQGQLLIQRRKEDGLLGGLWEFPGGKRQQDEPLQETCRRELYEELGVQVEITGPLATVRHAYTHFRVTLHAFWCRLLEGTPVSREGLQLRWVTIEELDQYAFPRANRKLIALLKQQRMQPDLFE</sequence>
<dbReference type="GO" id="GO:0006298">
    <property type="term" value="P:mismatch repair"/>
    <property type="evidence" value="ECO:0007669"/>
    <property type="project" value="TreeGrafter"/>
</dbReference>
<dbReference type="PROSITE" id="PS01155">
    <property type="entry name" value="ENDONUCLEASE_III_2"/>
    <property type="match status" value="1"/>
</dbReference>
<dbReference type="Pfam" id="PF00633">
    <property type="entry name" value="HHH"/>
    <property type="match status" value="1"/>
</dbReference>
<dbReference type="SUPFAM" id="SSF48150">
    <property type="entry name" value="DNA-glycosylase"/>
    <property type="match status" value="1"/>
</dbReference>
<name>A0A7V2F6C6_RHOMR</name>
<evidence type="ECO:0000256" key="4">
    <source>
        <dbReference type="ARBA" id="ARBA00008343"/>
    </source>
</evidence>